<keyword evidence="1" id="KW-0812">Transmembrane</keyword>
<sequence>MKILIKIFIGLLIIVAGFFCFVYFLHYSEGVRAGKLVKFSSKGMLFKTWEGEISQGVSESQIFIFSVEDSEKEVIEDLNRLQGKFVKLNYFERYKKLFWLGDTKYFITKIEEEQD</sequence>
<proteinExistence type="predicted"/>
<gene>
    <name evidence="2" type="ORF">SAMN05428642_102760</name>
</gene>
<dbReference type="RefSeq" id="WP_072401851.1">
    <property type="nucleotide sequence ID" value="NZ_FPKV01000002.1"/>
</dbReference>
<evidence type="ECO:0000313" key="2">
    <source>
        <dbReference type="EMBL" id="SFZ92495.1"/>
    </source>
</evidence>
<evidence type="ECO:0000256" key="1">
    <source>
        <dbReference type="SAM" id="Phobius"/>
    </source>
</evidence>
<reference evidence="2 3" key="1">
    <citation type="submission" date="2016-10" db="EMBL/GenBank/DDBJ databases">
        <authorList>
            <person name="de Groot N.N."/>
        </authorList>
    </citation>
    <scope>NUCLEOTIDE SEQUENCE [LARGE SCALE GENOMIC DNA]</scope>
    <source>
        <strain evidence="2 3">DSM 18180</strain>
    </source>
</reference>
<protein>
    <recommendedName>
        <fullName evidence="4">6-phosphogluconate dehydrogenase</fullName>
    </recommendedName>
</protein>
<organism evidence="2 3">
    <name type="scientific">Flaviramulus basaltis</name>
    <dbReference type="NCBI Taxonomy" id="369401"/>
    <lineage>
        <taxon>Bacteria</taxon>
        <taxon>Pseudomonadati</taxon>
        <taxon>Bacteroidota</taxon>
        <taxon>Flavobacteriia</taxon>
        <taxon>Flavobacteriales</taxon>
        <taxon>Flavobacteriaceae</taxon>
        <taxon>Flaviramulus</taxon>
    </lineage>
</organism>
<keyword evidence="1" id="KW-0472">Membrane</keyword>
<dbReference type="OrthoDB" id="9794557at2"/>
<keyword evidence="1" id="KW-1133">Transmembrane helix</keyword>
<keyword evidence="3" id="KW-1185">Reference proteome</keyword>
<accession>A0A1K2IJC9</accession>
<dbReference type="EMBL" id="FPKV01000002">
    <property type="protein sequence ID" value="SFZ92495.1"/>
    <property type="molecule type" value="Genomic_DNA"/>
</dbReference>
<feature type="transmembrane region" description="Helical" evidence="1">
    <location>
        <begin position="7"/>
        <end position="26"/>
    </location>
</feature>
<name>A0A1K2IJC9_9FLAO</name>
<dbReference type="AlphaFoldDB" id="A0A1K2IJC9"/>
<dbReference type="STRING" id="369401.SAMN05428642_102760"/>
<evidence type="ECO:0008006" key="4">
    <source>
        <dbReference type="Google" id="ProtNLM"/>
    </source>
</evidence>
<evidence type="ECO:0000313" key="3">
    <source>
        <dbReference type="Proteomes" id="UP000182544"/>
    </source>
</evidence>
<dbReference type="Proteomes" id="UP000182544">
    <property type="component" value="Unassembled WGS sequence"/>
</dbReference>